<dbReference type="InterPro" id="IPR018060">
    <property type="entry name" value="HTH_AraC"/>
</dbReference>
<dbReference type="RefSeq" id="WP_194700175.1">
    <property type="nucleotide sequence ID" value="NZ_JADKNH010000001.1"/>
</dbReference>
<keyword evidence="1" id="KW-0805">Transcription regulation</keyword>
<feature type="domain" description="HTH araC/xylS-type" evidence="4">
    <location>
        <begin position="8"/>
        <end position="106"/>
    </location>
</feature>
<evidence type="ECO:0000256" key="3">
    <source>
        <dbReference type="ARBA" id="ARBA00023163"/>
    </source>
</evidence>
<organism evidence="5 6">
    <name type="scientific">Fusibacter ferrireducens</name>
    <dbReference type="NCBI Taxonomy" id="2785058"/>
    <lineage>
        <taxon>Bacteria</taxon>
        <taxon>Bacillati</taxon>
        <taxon>Bacillota</taxon>
        <taxon>Clostridia</taxon>
        <taxon>Eubacteriales</taxon>
        <taxon>Eubacteriales Family XII. Incertae Sedis</taxon>
        <taxon>Fusibacter</taxon>
    </lineage>
</organism>
<dbReference type="InterPro" id="IPR010499">
    <property type="entry name" value="AraC_E-bd"/>
</dbReference>
<dbReference type="EMBL" id="JADKNH010000001">
    <property type="protein sequence ID" value="MBF4691946.1"/>
    <property type="molecule type" value="Genomic_DNA"/>
</dbReference>
<dbReference type="SUPFAM" id="SSF46689">
    <property type="entry name" value="Homeodomain-like"/>
    <property type="match status" value="2"/>
</dbReference>
<accession>A0ABR9ZND0</accession>
<dbReference type="SUPFAM" id="SSF55136">
    <property type="entry name" value="Probable bacterial effector-binding domain"/>
    <property type="match status" value="1"/>
</dbReference>
<proteinExistence type="predicted"/>
<sequence length="282" mass="32762">MEWIQSLNAAIDYIEDHLLENFSINDVALKVHISTYHFQRTFSVLTGISMGEYIRNRRLSLAGQTMTQKGSKVLDVALTYGYENAESFSKAFERFHGIKPSQAKKQGAVLKSYNRMLIKLAIEGGNILEYRIENKVAFKVVLSPQVFEADTCMLQIPEVWQTFMRQFKDHGICGEMGVRIFDQEVTNKFTYGIGCHEKFVESVPSGFSVYEIPEFTWAVFPCVGPMPESIQKLWGRIYTEWLPQAEYQFFDEYDIEYYTEGDIYSEDYKSEIWIPVIKKQDK</sequence>
<dbReference type="Gene3D" id="1.10.10.60">
    <property type="entry name" value="Homeodomain-like"/>
    <property type="match status" value="2"/>
</dbReference>
<evidence type="ECO:0000313" key="5">
    <source>
        <dbReference type="EMBL" id="MBF4691946.1"/>
    </source>
</evidence>
<dbReference type="InterPro" id="IPR009057">
    <property type="entry name" value="Homeodomain-like_sf"/>
</dbReference>
<keyword evidence="3" id="KW-0804">Transcription</keyword>
<dbReference type="PROSITE" id="PS01124">
    <property type="entry name" value="HTH_ARAC_FAMILY_2"/>
    <property type="match status" value="1"/>
</dbReference>
<dbReference type="Gene3D" id="3.20.80.10">
    <property type="entry name" value="Regulatory factor, effector binding domain"/>
    <property type="match status" value="1"/>
</dbReference>
<dbReference type="InterPro" id="IPR029441">
    <property type="entry name" value="Cass2"/>
</dbReference>
<name>A0ABR9ZND0_9FIRM</name>
<protein>
    <submittedName>
        <fullName evidence="5">AraC family transcriptional regulator</fullName>
    </submittedName>
</protein>
<evidence type="ECO:0000256" key="2">
    <source>
        <dbReference type="ARBA" id="ARBA00023125"/>
    </source>
</evidence>
<dbReference type="SMART" id="SM00871">
    <property type="entry name" value="AraC_E_bind"/>
    <property type="match status" value="1"/>
</dbReference>
<evidence type="ECO:0000256" key="1">
    <source>
        <dbReference type="ARBA" id="ARBA00023015"/>
    </source>
</evidence>
<evidence type="ECO:0000259" key="4">
    <source>
        <dbReference type="PROSITE" id="PS01124"/>
    </source>
</evidence>
<dbReference type="PANTHER" id="PTHR47504:SF5">
    <property type="entry name" value="RIGHT ORIGIN-BINDING PROTEIN"/>
    <property type="match status" value="1"/>
</dbReference>
<keyword evidence="2" id="KW-0238">DNA-binding</keyword>
<dbReference type="InterPro" id="IPR050959">
    <property type="entry name" value="MarA-like"/>
</dbReference>
<dbReference type="InterPro" id="IPR011256">
    <property type="entry name" value="Reg_factor_effector_dom_sf"/>
</dbReference>
<reference evidence="5 6" key="1">
    <citation type="submission" date="2020-11" db="EMBL/GenBank/DDBJ databases">
        <title>Fusibacter basophilias sp. nov.</title>
        <authorList>
            <person name="Qiu D."/>
        </authorList>
    </citation>
    <scope>NUCLEOTIDE SEQUENCE [LARGE SCALE GENOMIC DNA]</scope>
    <source>
        <strain evidence="5 6">Q10-2</strain>
    </source>
</reference>
<keyword evidence="6" id="KW-1185">Reference proteome</keyword>
<gene>
    <name evidence="5" type="ORF">ISU02_02395</name>
</gene>
<evidence type="ECO:0000313" key="6">
    <source>
        <dbReference type="Proteomes" id="UP000614200"/>
    </source>
</evidence>
<dbReference type="Pfam" id="PF12833">
    <property type="entry name" value="HTH_18"/>
    <property type="match status" value="1"/>
</dbReference>
<comment type="caution">
    <text evidence="5">The sequence shown here is derived from an EMBL/GenBank/DDBJ whole genome shotgun (WGS) entry which is preliminary data.</text>
</comment>
<dbReference type="SMART" id="SM00342">
    <property type="entry name" value="HTH_ARAC"/>
    <property type="match status" value="1"/>
</dbReference>
<dbReference type="Pfam" id="PF14526">
    <property type="entry name" value="Cass2"/>
    <property type="match status" value="1"/>
</dbReference>
<dbReference type="Proteomes" id="UP000614200">
    <property type="component" value="Unassembled WGS sequence"/>
</dbReference>
<dbReference type="PANTHER" id="PTHR47504">
    <property type="entry name" value="RIGHT ORIGIN-BINDING PROTEIN"/>
    <property type="match status" value="1"/>
</dbReference>